<dbReference type="Pfam" id="PF04504">
    <property type="entry name" value="GeBP-like_DBD"/>
    <property type="match status" value="1"/>
</dbReference>
<feature type="region of interest" description="Disordered" evidence="2">
    <location>
        <begin position="1"/>
        <end position="38"/>
    </location>
</feature>
<accession>A0A5A7R447</accession>
<dbReference type="AlphaFoldDB" id="A0A5A7R447"/>
<proteinExistence type="inferred from homology"/>
<evidence type="ECO:0000313" key="4">
    <source>
        <dbReference type="EMBL" id="GER52142.1"/>
    </source>
</evidence>
<sequence>MASREPSSRKKTGCSPSQKHQNSLPNAPATRARRRRIPWRRRIHEDEVTLLKGMIAFRDAMGRDPSADLTAVHDSIEGKLKVVFSREQLRRKVNRLKTRYLNALKKAKNGEDPVFSNLHEDMLFELSKKIWFSSGRNIIETAKIWLKGFNKRTLAAADHLFEEGEMEDENQKAWKKLKIEETEVFLTHSKTISSASDSFTGGFFPHGTTLLLNLPLRQSLDWDYLKPFLSSSQTGMAIDVGLV</sequence>
<keyword evidence="5" id="KW-1185">Reference proteome</keyword>
<organism evidence="4 5">
    <name type="scientific">Striga asiatica</name>
    <name type="common">Asiatic witchweed</name>
    <name type="synonym">Buchnera asiatica</name>
    <dbReference type="NCBI Taxonomy" id="4170"/>
    <lineage>
        <taxon>Eukaryota</taxon>
        <taxon>Viridiplantae</taxon>
        <taxon>Streptophyta</taxon>
        <taxon>Embryophyta</taxon>
        <taxon>Tracheophyta</taxon>
        <taxon>Spermatophyta</taxon>
        <taxon>Magnoliopsida</taxon>
        <taxon>eudicotyledons</taxon>
        <taxon>Gunneridae</taxon>
        <taxon>Pentapetalae</taxon>
        <taxon>asterids</taxon>
        <taxon>lamiids</taxon>
        <taxon>Lamiales</taxon>
        <taxon>Orobanchaceae</taxon>
        <taxon>Buchnereae</taxon>
        <taxon>Striga</taxon>
    </lineage>
</organism>
<dbReference type="EMBL" id="BKCP01010181">
    <property type="protein sequence ID" value="GER52142.1"/>
    <property type="molecule type" value="Genomic_DNA"/>
</dbReference>
<dbReference type="OrthoDB" id="661680at2759"/>
<dbReference type="PANTHER" id="PTHR31662">
    <property type="entry name" value="BNAANNG10740D PROTEIN-RELATED"/>
    <property type="match status" value="1"/>
</dbReference>
<evidence type="ECO:0000259" key="3">
    <source>
        <dbReference type="Pfam" id="PF04504"/>
    </source>
</evidence>
<evidence type="ECO:0000313" key="5">
    <source>
        <dbReference type="Proteomes" id="UP000325081"/>
    </source>
</evidence>
<reference evidence="5" key="1">
    <citation type="journal article" date="2019" name="Curr. Biol.">
        <title>Genome Sequence of Striga asiatica Provides Insight into the Evolution of Plant Parasitism.</title>
        <authorList>
            <person name="Yoshida S."/>
            <person name="Kim S."/>
            <person name="Wafula E.K."/>
            <person name="Tanskanen J."/>
            <person name="Kim Y.M."/>
            <person name="Honaas L."/>
            <person name="Yang Z."/>
            <person name="Spallek T."/>
            <person name="Conn C.E."/>
            <person name="Ichihashi Y."/>
            <person name="Cheong K."/>
            <person name="Cui S."/>
            <person name="Der J.P."/>
            <person name="Gundlach H."/>
            <person name="Jiao Y."/>
            <person name="Hori C."/>
            <person name="Ishida J.K."/>
            <person name="Kasahara H."/>
            <person name="Kiba T."/>
            <person name="Kim M.S."/>
            <person name="Koo N."/>
            <person name="Laohavisit A."/>
            <person name="Lee Y.H."/>
            <person name="Lumba S."/>
            <person name="McCourt P."/>
            <person name="Mortimer J.C."/>
            <person name="Mutuku J.M."/>
            <person name="Nomura T."/>
            <person name="Sasaki-Sekimoto Y."/>
            <person name="Seto Y."/>
            <person name="Wang Y."/>
            <person name="Wakatake T."/>
            <person name="Sakakibara H."/>
            <person name="Demura T."/>
            <person name="Yamaguchi S."/>
            <person name="Yoneyama K."/>
            <person name="Manabe R.I."/>
            <person name="Nelson D.C."/>
            <person name="Schulman A.H."/>
            <person name="Timko M.P."/>
            <person name="dePamphilis C.W."/>
            <person name="Choi D."/>
            <person name="Shirasu K."/>
        </authorList>
    </citation>
    <scope>NUCLEOTIDE SEQUENCE [LARGE SCALE GENOMIC DNA]</scope>
    <source>
        <strain evidence="5">cv. UVA1</strain>
    </source>
</reference>
<name>A0A5A7R447_STRAF</name>
<feature type="compositionally biased region" description="Polar residues" evidence="2">
    <location>
        <begin position="14"/>
        <end position="24"/>
    </location>
</feature>
<dbReference type="GO" id="GO:0003677">
    <property type="term" value="F:DNA binding"/>
    <property type="evidence" value="ECO:0007669"/>
    <property type="project" value="UniProtKB-KW"/>
</dbReference>
<keyword evidence="4" id="KW-0238">DNA-binding</keyword>
<dbReference type="Proteomes" id="UP000325081">
    <property type="component" value="Unassembled WGS sequence"/>
</dbReference>
<dbReference type="InterPro" id="IPR053932">
    <property type="entry name" value="GeBP-like_DBD"/>
</dbReference>
<comment type="similarity">
    <text evidence="1">Belongs to the GeBP family.</text>
</comment>
<gene>
    <name evidence="4" type="ORF">STAS_29581</name>
</gene>
<dbReference type="GO" id="GO:0005634">
    <property type="term" value="C:nucleus"/>
    <property type="evidence" value="ECO:0007669"/>
    <property type="project" value="TreeGrafter"/>
</dbReference>
<dbReference type="InterPro" id="IPR007592">
    <property type="entry name" value="GEBP"/>
</dbReference>
<dbReference type="GO" id="GO:0006355">
    <property type="term" value="P:regulation of DNA-templated transcription"/>
    <property type="evidence" value="ECO:0007669"/>
    <property type="project" value="InterPro"/>
</dbReference>
<protein>
    <submittedName>
        <fullName evidence="4">DNA-binding storekeeper protein-relatedtranscriptional regulator</fullName>
    </submittedName>
</protein>
<evidence type="ECO:0000256" key="2">
    <source>
        <dbReference type="SAM" id="MobiDB-lite"/>
    </source>
</evidence>
<feature type="domain" description="Glabrous enhancer-binding protein-like DBD" evidence="3">
    <location>
        <begin position="44"/>
        <end position="131"/>
    </location>
</feature>
<comment type="caution">
    <text evidence="4">The sequence shown here is derived from an EMBL/GenBank/DDBJ whole genome shotgun (WGS) entry which is preliminary data.</text>
</comment>
<evidence type="ECO:0000256" key="1">
    <source>
        <dbReference type="ARBA" id="ARBA00010820"/>
    </source>
</evidence>